<keyword evidence="4 7" id="KW-0676">Redox-active center</keyword>
<organism evidence="9 10">
    <name type="scientific">Dinothrombium tinctorium</name>
    <dbReference type="NCBI Taxonomy" id="1965070"/>
    <lineage>
        <taxon>Eukaryota</taxon>
        <taxon>Metazoa</taxon>
        <taxon>Ecdysozoa</taxon>
        <taxon>Arthropoda</taxon>
        <taxon>Chelicerata</taxon>
        <taxon>Arachnida</taxon>
        <taxon>Acari</taxon>
        <taxon>Acariformes</taxon>
        <taxon>Trombidiformes</taxon>
        <taxon>Prostigmata</taxon>
        <taxon>Anystina</taxon>
        <taxon>Parasitengona</taxon>
        <taxon>Trombidioidea</taxon>
        <taxon>Trombidiidae</taxon>
        <taxon>Dinothrombium</taxon>
    </lineage>
</organism>
<evidence type="ECO:0000313" key="10">
    <source>
        <dbReference type="Proteomes" id="UP000285301"/>
    </source>
</evidence>
<dbReference type="InterPro" id="IPR017937">
    <property type="entry name" value="Thioredoxin_CS"/>
</dbReference>
<dbReference type="AlphaFoldDB" id="A0A3S3QB26"/>
<reference evidence="9 10" key="1">
    <citation type="journal article" date="2018" name="Gigascience">
        <title>Genomes of trombidid mites reveal novel predicted allergens and laterally-transferred genes associated with secondary metabolism.</title>
        <authorList>
            <person name="Dong X."/>
            <person name="Chaisiri K."/>
            <person name="Xia D."/>
            <person name="Armstrong S.D."/>
            <person name="Fang Y."/>
            <person name="Donnelly M.J."/>
            <person name="Kadowaki T."/>
            <person name="McGarry J.W."/>
            <person name="Darby A.C."/>
            <person name="Makepeace B.L."/>
        </authorList>
    </citation>
    <scope>NUCLEOTIDE SEQUENCE [LARGE SCALE GENOMIC DNA]</scope>
    <source>
        <strain evidence="9">UoL-WK</strain>
    </source>
</reference>
<keyword evidence="3 7" id="KW-1015">Disulfide bond</keyword>
<gene>
    <name evidence="9" type="ORF">B4U79_04799</name>
</gene>
<feature type="site" description="Contributes to redox potential value" evidence="6">
    <location>
        <position position="35"/>
    </location>
</feature>
<dbReference type="OrthoDB" id="2121326at2759"/>
<dbReference type="InterPro" id="IPR036249">
    <property type="entry name" value="Thioredoxin-like_sf"/>
</dbReference>
<evidence type="ECO:0000256" key="1">
    <source>
        <dbReference type="ARBA" id="ARBA00022448"/>
    </source>
</evidence>
<feature type="active site" description="Nucleophile" evidence="6">
    <location>
        <position position="33"/>
    </location>
</feature>
<comment type="similarity">
    <text evidence="5">Belongs to the thioredoxin family.</text>
</comment>
<evidence type="ECO:0000256" key="2">
    <source>
        <dbReference type="ARBA" id="ARBA00022982"/>
    </source>
</evidence>
<evidence type="ECO:0000256" key="5">
    <source>
        <dbReference type="PIRNR" id="PIRNR000077"/>
    </source>
</evidence>
<dbReference type="Gene3D" id="3.40.30.10">
    <property type="entry name" value="Glutaredoxin"/>
    <property type="match status" value="1"/>
</dbReference>
<dbReference type="Pfam" id="PF00085">
    <property type="entry name" value="Thioredoxin"/>
    <property type="match status" value="1"/>
</dbReference>
<keyword evidence="10" id="KW-1185">Reference proteome</keyword>
<proteinExistence type="inferred from homology"/>
<keyword evidence="2" id="KW-0249">Electron transport</keyword>
<evidence type="ECO:0000256" key="7">
    <source>
        <dbReference type="PIRSR" id="PIRSR000077-4"/>
    </source>
</evidence>
<evidence type="ECO:0000313" key="9">
    <source>
        <dbReference type="EMBL" id="RWS17074.1"/>
    </source>
</evidence>
<dbReference type="InterPro" id="IPR005746">
    <property type="entry name" value="Thioredoxin"/>
</dbReference>
<feature type="disulfide bond" description="Redox-active" evidence="7">
    <location>
        <begin position="33"/>
        <end position="36"/>
    </location>
</feature>
<dbReference type="InterPro" id="IPR013766">
    <property type="entry name" value="Thioredoxin_domain"/>
</dbReference>
<protein>
    <recommendedName>
        <fullName evidence="5">Thioredoxin</fullName>
    </recommendedName>
</protein>
<dbReference type="GO" id="GO:0015035">
    <property type="term" value="F:protein-disulfide reductase activity"/>
    <property type="evidence" value="ECO:0007669"/>
    <property type="project" value="InterPro"/>
</dbReference>
<dbReference type="SUPFAM" id="SSF52833">
    <property type="entry name" value="Thioredoxin-like"/>
    <property type="match status" value="1"/>
</dbReference>
<evidence type="ECO:0000259" key="8">
    <source>
        <dbReference type="PROSITE" id="PS51352"/>
    </source>
</evidence>
<feature type="domain" description="Thioredoxin" evidence="8">
    <location>
        <begin position="1"/>
        <end position="107"/>
    </location>
</feature>
<feature type="site" description="Contributes to redox potential value" evidence="6">
    <location>
        <position position="34"/>
    </location>
</feature>
<dbReference type="Proteomes" id="UP000285301">
    <property type="component" value="Unassembled WGS sequence"/>
</dbReference>
<dbReference type="PRINTS" id="PR00421">
    <property type="entry name" value="THIOREDOXIN"/>
</dbReference>
<name>A0A3S3QB26_9ACAR</name>
<dbReference type="NCBIfam" id="TIGR01068">
    <property type="entry name" value="thioredoxin"/>
    <property type="match status" value="1"/>
</dbReference>
<dbReference type="PROSITE" id="PS51352">
    <property type="entry name" value="THIOREDOXIN_2"/>
    <property type="match status" value="1"/>
</dbReference>
<feature type="active site" description="Nucleophile" evidence="6">
    <location>
        <position position="36"/>
    </location>
</feature>
<evidence type="ECO:0000256" key="4">
    <source>
        <dbReference type="ARBA" id="ARBA00023284"/>
    </source>
</evidence>
<keyword evidence="1" id="KW-0813">Transport</keyword>
<feature type="site" description="Deprotonates C-terminal active site Cys" evidence="6">
    <location>
        <position position="27"/>
    </location>
</feature>
<dbReference type="CDD" id="cd02947">
    <property type="entry name" value="TRX_family"/>
    <property type="match status" value="1"/>
</dbReference>
<accession>A0A3S3QB26</accession>
<dbReference type="FunFam" id="3.40.30.10:FF:000104">
    <property type="entry name" value="Thioredoxin"/>
    <property type="match status" value="1"/>
</dbReference>
<dbReference type="PANTHER" id="PTHR46115">
    <property type="entry name" value="THIOREDOXIN-LIKE PROTEIN 1"/>
    <property type="match status" value="1"/>
</dbReference>
<dbReference type="STRING" id="1965070.A0A3S3QB26"/>
<comment type="caution">
    <text evidence="9">The sequence shown here is derived from an EMBL/GenBank/DDBJ whole genome shotgun (WGS) entry which is preliminary data.</text>
</comment>
<sequence length="107" mass="12114">MKVHLVKDQADFNAKLEEAGSKLVVVDFFATWCGPCKAIAPCIEKLAEQLKDSVVFLKVDVDENESIATEYKITAMPTFKFFKNKTEIDEFSGANEKKLTELIEKHK</sequence>
<dbReference type="EMBL" id="NCKU01000123">
    <property type="protein sequence ID" value="RWS17074.1"/>
    <property type="molecule type" value="Genomic_DNA"/>
</dbReference>
<evidence type="ECO:0000256" key="6">
    <source>
        <dbReference type="PIRSR" id="PIRSR000077-1"/>
    </source>
</evidence>
<dbReference type="PROSITE" id="PS00194">
    <property type="entry name" value="THIOREDOXIN_1"/>
    <property type="match status" value="1"/>
</dbReference>
<dbReference type="PIRSF" id="PIRSF000077">
    <property type="entry name" value="Thioredoxin"/>
    <property type="match status" value="1"/>
</dbReference>
<evidence type="ECO:0000256" key="3">
    <source>
        <dbReference type="ARBA" id="ARBA00023157"/>
    </source>
</evidence>